<dbReference type="Gene3D" id="3.60.21.10">
    <property type="match status" value="1"/>
</dbReference>
<name>A0A841GTA1_9BACT</name>
<evidence type="ECO:0000313" key="3">
    <source>
        <dbReference type="Proteomes" id="UP000555828"/>
    </source>
</evidence>
<organism evidence="2 3">
    <name type="scientific">Thermosipho japonicus</name>
    <dbReference type="NCBI Taxonomy" id="90323"/>
    <lineage>
        <taxon>Bacteria</taxon>
        <taxon>Thermotogati</taxon>
        <taxon>Thermotogota</taxon>
        <taxon>Thermotogae</taxon>
        <taxon>Thermotogales</taxon>
        <taxon>Fervidobacteriaceae</taxon>
        <taxon>Thermosipho</taxon>
    </lineage>
</organism>
<feature type="domain" description="Calcineurin-like phosphoesterase" evidence="1">
    <location>
        <begin position="67"/>
        <end position="215"/>
    </location>
</feature>
<gene>
    <name evidence="2" type="ORF">HNP65_001602</name>
</gene>
<comment type="caution">
    <text evidence="2">The sequence shown here is derived from an EMBL/GenBank/DDBJ whole genome shotgun (WGS) entry which is preliminary data.</text>
</comment>
<proteinExistence type="predicted"/>
<dbReference type="Proteomes" id="UP000555828">
    <property type="component" value="Unassembled WGS sequence"/>
</dbReference>
<dbReference type="AlphaFoldDB" id="A0A841GTA1"/>
<dbReference type="GO" id="GO:0016787">
    <property type="term" value="F:hydrolase activity"/>
    <property type="evidence" value="ECO:0007669"/>
    <property type="project" value="InterPro"/>
</dbReference>
<dbReference type="RefSeq" id="WP_184619730.1">
    <property type="nucleotide sequence ID" value="NZ_JACHEX010000004.1"/>
</dbReference>
<dbReference type="EMBL" id="JACHEX010000004">
    <property type="protein sequence ID" value="MBB6063139.1"/>
    <property type="molecule type" value="Genomic_DNA"/>
</dbReference>
<dbReference type="Pfam" id="PF00149">
    <property type="entry name" value="Metallophos"/>
    <property type="match status" value="1"/>
</dbReference>
<evidence type="ECO:0000259" key="1">
    <source>
        <dbReference type="Pfam" id="PF00149"/>
    </source>
</evidence>
<dbReference type="InterPro" id="IPR004843">
    <property type="entry name" value="Calcineurin-like_PHP"/>
</dbReference>
<reference evidence="2 3" key="1">
    <citation type="submission" date="2020-08" db="EMBL/GenBank/DDBJ databases">
        <title>Genomic Encyclopedia of Type Strains, Phase IV (KMG-IV): sequencing the most valuable type-strain genomes for metagenomic binning, comparative biology and taxonomic classification.</title>
        <authorList>
            <person name="Goeker M."/>
        </authorList>
    </citation>
    <scope>NUCLEOTIDE SEQUENCE [LARGE SCALE GENOMIC DNA]</scope>
    <source>
        <strain evidence="2 3">DSM 13481</strain>
    </source>
</reference>
<dbReference type="InterPro" id="IPR029052">
    <property type="entry name" value="Metallo-depent_PP-like"/>
</dbReference>
<keyword evidence="3" id="KW-1185">Reference proteome</keyword>
<protein>
    <submittedName>
        <fullName evidence="2">Putative phosphodiesterase</fullName>
    </submittedName>
</protein>
<evidence type="ECO:0000313" key="2">
    <source>
        <dbReference type="EMBL" id="MBB6063139.1"/>
    </source>
</evidence>
<accession>A0A841GTA1</accession>
<sequence>MTFKKYVILLLITFSILIFPETNKILYFNFNNKIIVKNYDENFNFSLNDSSVVAIYGDSRWGDKIHSEIVSQILKFNPHVVIHLGDMVNKGDNINDWEKFFEITYDLRKCSYFQVVKGNHENPSDYFDKIFGVKNYYSDFFGYRFIFLDAESGINECLEFIKNYANEKSIVFLHYPIFTVGPHYKDSIVKKLKILHEIFLNKNVKLVISAHEHNYQHFVVNNFHYIITGGGGAATYNKVLNNENLTFFSKVHNFIILEFNNKFITVKSYKYNGELLEEFNVQY</sequence>
<dbReference type="SUPFAM" id="SSF56300">
    <property type="entry name" value="Metallo-dependent phosphatases"/>
    <property type="match status" value="1"/>
</dbReference>